<reference evidence="2" key="2">
    <citation type="submission" date="2025-08" db="UniProtKB">
        <authorList>
            <consortium name="Ensembl"/>
        </authorList>
    </citation>
    <scope>IDENTIFICATION</scope>
</reference>
<dbReference type="OMA" id="DYISPRC"/>
<dbReference type="Ensembl" id="ENSMODT00000066758.1">
    <property type="protein sequence ID" value="ENSMODP00000042958.1"/>
    <property type="gene ID" value="ENSMODG00000038124.1"/>
</dbReference>
<sequence>MASSQPGRQFCHCCSAEISPQLPDYISPRCESGFIEELPEETRNTENSSNSATAPTDQNRQPLGSGQTKRKYTPFPPYKSQRNTEVQG</sequence>
<dbReference type="AlphaFoldDB" id="A0A5F8G672"/>
<protein>
    <recommendedName>
        <fullName evidence="4">RING-type E3 ubiquitin transferase</fullName>
    </recommendedName>
</protein>
<feature type="region of interest" description="Disordered" evidence="1">
    <location>
        <begin position="33"/>
        <end position="88"/>
    </location>
</feature>
<reference evidence="2 3" key="1">
    <citation type="journal article" date="2007" name="Nature">
        <title>Genome of the marsupial Monodelphis domestica reveals innovation in non-coding sequences.</title>
        <authorList>
            <person name="Mikkelsen T.S."/>
            <person name="Wakefield M.J."/>
            <person name="Aken B."/>
            <person name="Amemiya C.T."/>
            <person name="Chang J.L."/>
            <person name="Duke S."/>
            <person name="Garber M."/>
            <person name="Gentles A.J."/>
            <person name="Goodstadt L."/>
            <person name="Heger A."/>
            <person name="Jurka J."/>
            <person name="Kamal M."/>
            <person name="Mauceli E."/>
            <person name="Searle S.M."/>
            <person name="Sharpe T."/>
            <person name="Baker M.L."/>
            <person name="Batzer M.A."/>
            <person name="Benos P.V."/>
            <person name="Belov K."/>
            <person name="Clamp M."/>
            <person name="Cook A."/>
            <person name="Cuff J."/>
            <person name="Das R."/>
            <person name="Davidow L."/>
            <person name="Deakin J.E."/>
            <person name="Fazzari M.J."/>
            <person name="Glass J.L."/>
            <person name="Grabherr M."/>
            <person name="Greally J.M."/>
            <person name="Gu W."/>
            <person name="Hore T.A."/>
            <person name="Huttley G.A."/>
            <person name="Kleber M."/>
            <person name="Jirtle R.L."/>
            <person name="Koina E."/>
            <person name="Lee J.T."/>
            <person name="Mahony S."/>
            <person name="Marra M.A."/>
            <person name="Miller R.D."/>
            <person name="Nicholls R.D."/>
            <person name="Oda M."/>
            <person name="Papenfuss A.T."/>
            <person name="Parra Z.E."/>
            <person name="Pollock D.D."/>
            <person name="Ray D.A."/>
            <person name="Schein J.E."/>
            <person name="Speed T.P."/>
            <person name="Thompson K."/>
            <person name="VandeBerg J.L."/>
            <person name="Wade C.M."/>
            <person name="Walker J.A."/>
            <person name="Waters P.D."/>
            <person name="Webber C."/>
            <person name="Weidman J.R."/>
            <person name="Xie X."/>
            <person name="Zody M.C."/>
            <person name="Baldwin J."/>
            <person name="Abdouelleil A."/>
            <person name="Abdulkadir J."/>
            <person name="Abebe A."/>
            <person name="Abera B."/>
            <person name="Abreu J."/>
            <person name="Acer S.C."/>
            <person name="Aftuck L."/>
            <person name="Alexander A."/>
            <person name="An P."/>
            <person name="Anderson E."/>
            <person name="Anderson S."/>
            <person name="Arachi H."/>
            <person name="Azer M."/>
            <person name="Bachantsang P."/>
            <person name="Barry A."/>
            <person name="Bayul T."/>
            <person name="Berlin A."/>
            <person name="Bessette D."/>
            <person name="Bloom T."/>
            <person name="Bloom T."/>
            <person name="Boguslavskiy L."/>
            <person name="Bonnet C."/>
            <person name="Boukhgalter B."/>
            <person name="Bourzgui I."/>
            <person name="Brown A."/>
            <person name="Cahill P."/>
            <person name="Channer S."/>
            <person name="Cheshatsang Y."/>
            <person name="Chuda L."/>
            <person name="Citroen M."/>
            <person name="Collymore A."/>
            <person name="Cooke P."/>
            <person name="Costello M."/>
            <person name="D'Aco K."/>
            <person name="Daza R."/>
            <person name="De Haan G."/>
            <person name="DeGray S."/>
            <person name="DeMaso C."/>
            <person name="Dhargay N."/>
            <person name="Dooley K."/>
            <person name="Dooley E."/>
            <person name="Doricent M."/>
            <person name="Dorje P."/>
            <person name="Dorjee K."/>
            <person name="Dupes A."/>
            <person name="Elong R."/>
            <person name="Falk J."/>
            <person name="Farina A."/>
            <person name="Faro S."/>
            <person name="Ferguson D."/>
            <person name="Fisher S."/>
            <person name="Foley C.D."/>
            <person name="Franke A."/>
            <person name="Friedrich D."/>
            <person name="Gadbois L."/>
            <person name="Gearin G."/>
            <person name="Gearin C.R."/>
            <person name="Giannoukos G."/>
            <person name="Goode T."/>
            <person name="Graham J."/>
            <person name="Grandbois E."/>
            <person name="Grewal S."/>
            <person name="Gyaltsen K."/>
            <person name="Hafez N."/>
            <person name="Hagos B."/>
            <person name="Hall J."/>
            <person name="Henson C."/>
            <person name="Hollinger A."/>
            <person name="Honan T."/>
            <person name="Huard M.D."/>
            <person name="Hughes L."/>
            <person name="Hurhula B."/>
            <person name="Husby M.E."/>
            <person name="Kamat A."/>
            <person name="Kanga B."/>
            <person name="Kashin S."/>
            <person name="Khazanovich D."/>
            <person name="Kisner P."/>
            <person name="Lance K."/>
            <person name="Lara M."/>
            <person name="Lee W."/>
            <person name="Lennon N."/>
            <person name="Letendre F."/>
            <person name="LeVine R."/>
            <person name="Lipovsky A."/>
            <person name="Liu X."/>
            <person name="Liu J."/>
            <person name="Liu S."/>
            <person name="Lokyitsang T."/>
            <person name="Lokyitsang Y."/>
            <person name="Lubonja R."/>
            <person name="Lui A."/>
            <person name="MacDonald P."/>
            <person name="Magnisalis V."/>
            <person name="Maru K."/>
            <person name="Matthews C."/>
            <person name="McCusker W."/>
            <person name="McDonough S."/>
            <person name="Mehta T."/>
            <person name="Meldrim J."/>
            <person name="Meneus L."/>
            <person name="Mihai O."/>
            <person name="Mihalev A."/>
            <person name="Mihova T."/>
            <person name="Mittelman R."/>
            <person name="Mlenga V."/>
            <person name="Montmayeur A."/>
            <person name="Mulrain L."/>
            <person name="Navidi A."/>
            <person name="Naylor J."/>
            <person name="Negash T."/>
            <person name="Nguyen T."/>
            <person name="Nguyen N."/>
            <person name="Nicol R."/>
            <person name="Norbu C."/>
            <person name="Norbu N."/>
            <person name="Novod N."/>
            <person name="O'Neill B."/>
            <person name="Osman S."/>
            <person name="Markiewicz E."/>
            <person name="Oyono O.L."/>
            <person name="Patti C."/>
            <person name="Phunkhang P."/>
            <person name="Pierre F."/>
            <person name="Priest M."/>
            <person name="Raghuraman S."/>
            <person name="Rege F."/>
            <person name="Reyes R."/>
            <person name="Rise C."/>
            <person name="Rogov P."/>
            <person name="Ross K."/>
            <person name="Ryan E."/>
            <person name="Settipalli S."/>
            <person name="Shea T."/>
            <person name="Sherpa N."/>
            <person name="Shi L."/>
            <person name="Shih D."/>
            <person name="Sparrow T."/>
            <person name="Spaulding J."/>
            <person name="Stalker J."/>
            <person name="Stange-Thomann N."/>
            <person name="Stavropoulos S."/>
            <person name="Stone C."/>
            <person name="Strader C."/>
            <person name="Tesfaye S."/>
            <person name="Thomson T."/>
            <person name="Thoulutsang Y."/>
            <person name="Thoulutsang D."/>
            <person name="Topham K."/>
            <person name="Topping I."/>
            <person name="Tsamla T."/>
            <person name="Vassiliev H."/>
            <person name="Vo A."/>
            <person name="Wangchuk T."/>
            <person name="Wangdi T."/>
            <person name="Weiand M."/>
            <person name="Wilkinson J."/>
            <person name="Wilson A."/>
            <person name="Yadav S."/>
            <person name="Young G."/>
            <person name="Yu Q."/>
            <person name="Zembek L."/>
            <person name="Zhong D."/>
            <person name="Zimmer A."/>
            <person name="Zwirko Z."/>
            <person name="Jaffe D.B."/>
            <person name="Alvarez P."/>
            <person name="Brockman W."/>
            <person name="Butler J."/>
            <person name="Chin C."/>
            <person name="Gnerre S."/>
            <person name="MacCallum I."/>
            <person name="Graves J.A."/>
            <person name="Ponting C.P."/>
            <person name="Breen M."/>
            <person name="Samollow P.B."/>
            <person name="Lander E.S."/>
            <person name="Lindblad-Toh K."/>
        </authorList>
    </citation>
    <scope>NUCLEOTIDE SEQUENCE [LARGE SCALE GENOMIC DNA]</scope>
</reference>
<organism evidence="2 3">
    <name type="scientific">Monodelphis domestica</name>
    <name type="common">Gray short-tailed opossum</name>
    <dbReference type="NCBI Taxonomy" id="13616"/>
    <lineage>
        <taxon>Eukaryota</taxon>
        <taxon>Metazoa</taxon>
        <taxon>Chordata</taxon>
        <taxon>Craniata</taxon>
        <taxon>Vertebrata</taxon>
        <taxon>Euteleostomi</taxon>
        <taxon>Mammalia</taxon>
        <taxon>Metatheria</taxon>
        <taxon>Didelphimorphia</taxon>
        <taxon>Didelphidae</taxon>
        <taxon>Monodelphis</taxon>
    </lineage>
</organism>
<proteinExistence type="predicted"/>
<reference evidence="2" key="3">
    <citation type="submission" date="2025-09" db="UniProtKB">
        <authorList>
            <consortium name="Ensembl"/>
        </authorList>
    </citation>
    <scope>IDENTIFICATION</scope>
</reference>
<evidence type="ECO:0008006" key="4">
    <source>
        <dbReference type="Google" id="ProtNLM"/>
    </source>
</evidence>
<keyword evidence="3" id="KW-1185">Reference proteome</keyword>
<feature type="compositionally biased region" description="Polar residues" evidence="1">
    <location>
        <begin position="45"/>
        <end position="67"/>
    </location>
</feature>
<name>A0A5F8G672_MONDO</name>
<dbReference type="STRING" id="13616.ENSMODP00000042958"/>
<dbReference type="Proteomes" id="UP000002280">
    <property type="component" value="Chromosome 3"/>
</dbReference>
<dbReference type="InParanoid" id="A0A5F8G672"/>
<dbReference type="Bgee" id="ENSMODG00000038124">
    <property type="expression patterns" value="Expressed in skeletal muscle tissue and 3 other cell types or tissues"/>
</dbReference>
<evidence type="ECO:0000256" key="1">
    <source>
        <dbReference type="SAM" id="MobiDB-lite"/>
    </source>
</evidence>
<accession>A0A5F8G672</accession>
<evidence type="ECO:0000313" key="2">
    <source>
        <dbReference type="Ensembl" id="ENSMODP00000042958.1"/>
    </source>
</evidence>
<dbReference type="GeneTree" id="ENSGT00940000157113"/>
<evidence type="ECO:0000313" key="3">
    <source>
        <dbReference type="Proteomes" id="UP000002280"/>
    </source>
</evidence>